<keyword evidence="9" id="KW-0325">Glycoprotein</keyword>
<evidence type="ECO:0000256" key="8">
    <source>
        <dbReference type="ARBA" id="ARBA00023136"/>
    </source>
</evidence>
<keyword evidence="7 10" id="KW-1133">Transmembrane helix</keyword>
<dbReference type="SUPFAM" id="SSF53187">
    <property type="entry name" value="Zn-dependent exopeptidases"/>
    <property type="match status" value="1"/>
</dbReference>
<dbReference type="Proteomes" id="UP000807159">
    <property type="component" value="Chromosome 4"/>
</dbReference>
<comment type="caution">
    <text evidence="13">The sequence shown here is derived from an EMBL/GenBank/DDBJ whole genome shotgun (WGS) entry which is preliminary data.</text>
</comment>
<evidence type="ECO:0000256" key="10">
    <source>
        <dbReference type="SAM" id="Phobius"/>
    </source>
</evidence>
<proteinExistence type="inferred from homology"/>
<evidence type="ECO:0000259" key="12">
    <source>
        <dbReference type="Pfam" id="PF18266"/>
    </source>
</evidence>
<gene>
    <name evidence="13" type="ORF">H0E87_008840</name>
</gene>
<evidence type="ECO:0000256" key="6">
    <source>
        <dbReference type="ARBA" id="ARBA00022976"/>
    </source>
</evidence>
<keyword evidence="8 10" id="KW-0472">Membrane</keyword>
<dbReference type="Pfam" id="PF18266">
    <property type="entry name" value="Ncstrn_small"/>
    <property type="match status" value="1"/>
</dbReference>
<evidence type="ECO:0000256" key="2">
    <source>
        <dbReference type="ARBA" id="ARBA00007717"/>
    </source>
</evidence>
<dbReference type="InterPro" id="IPR008710">
    <property type="entry name" value="Nicastrin"/>
</dbReference>
<dbReference type="Pfam" id="PF05450">
    <property type="entry name" value="Nicastrin"/>
    <property type="match status" value="1"/>
</dbReference>
<protein>
    <recommendedName>
        <fullName evidence="3">Nicastrin</fullName>
    </recommendedName>
</protein>
<feature type="chain" id="PRO_5035746676" description="Nicastrin" evidence="11">
    <location>
        <begin position="26"/>
        <end position="668"/>
    </location>
</feature>
<dbReference type="PANTHER" id="PTHR21092:SF0">
    <property type="entry name" value="NICASTRIN"/>
    <property type="match status" value="1"/>
</dbReference>
<keyword evidence="14" id="KW-1185">Reference proteome</keyword>
<evidence type="ECO:0000256" key="5">
    <source>
        <dbReference type="ARBA" id="ARBA00022729"/>
    </source>
</evidence>
<organism evidence="13 14">
    <name type="scientific">Populus deltoides</name>
    <name type="common">Eastern poplar</name>
    <name type="synonym">Eastern cottonwood</name>
    <dbReference type="NCBI Taxonomy" id="3696"/>
    <lineage>
        <taxon>Eukaryota</taxon>
        <taxon>Viridiplantae</taxon>
        <taxon>Streptophyta</taxon>
        <taxon>Embryophyta</taxon>
        <taxon>Tracheophyta</taxon>
        <taxon>Spermatophyta</taxon>
        <taxon>Magnoliopsida</taxon>
        <taxon>eudicotyledons</taxon>
        <taxon>Gunneridae</taxon>
        <taxon>Pentapetalae</taxon>
        <taxon>rosids</taxon>
        <taxon>fabids</taxon>
        <taxon>Malpighiales</taxon>
        <taxon>Salicaceae</taxon>
        <taxon>Saliceae</taxon>
        <taxon>Populus</taxon>
    </lineage>
</organism>
<dbReference type="GO" id="GO:0016485">
    <property type="term" value="P:protein processing"/>
    <property type="evidence" value="ECO:0007669"/>
    <property type="project" value="InterPro"/>
</dbReference>
<dbReference type="AlphaFoldDB" id="A0A8T2Z2A0"/>
<dbReference type="EMBL" id="JACEGQ020000004">
    <property type="protein sequence ID" value="KAH8511429.1"/>
    <property type="molecule type" value="Genomic_DNA"/>
</dbReference>
<accession>A0A8T2Z2A0</accession>
<dbReference type="PANTHER" id="PTHR21092">
    <property type="entry name" value="NICASTRIN"/>
    <property type="match status" value="1"/>
</dbReference>
<dbReference type="InterPro" id="IPR041084">
    <property type="entry name" value="Ncstrn_small"/>
</dbReference>
<sequence length="668" mass="72468">MATDLPCLLPFLLFLFISHFPLSFSVNSMESVPDLTKSMYVDFDGYPCVRLLNLTGEIGCSNPGRDKVVAPVVRYKNVNEVSKPSAVLVSLDEFIELVGRISNDSSFAKNIGGVLVEQGMDTQIKLKGFSPDQKFPGAEYAPYESVNYEWNPIGSGMMWRAYSFPVFLLTEGGAQLVQEVAVNNEKKRNDYTADVVEFDSVMQTTKSGTHDSESCLQEQTCFPLGGYSVWSSLPPINNSSTNHSKPIILTVASMDSASFFRDKNLGAESPISGLIALLAAVDSLSHVNGLDDLGKQLVFSVFTGEAWGYLGSRRFLFELDLQSEAVNGLNSSLIETVIEIGSVGKGFSQGNSTFFAHAAAVSLATNETLNALKHARDSLENITVSSASTLNPGIPPSSLMAFLKKNPSTSGMVLEDFDTSFSDKFYHSHLDDMSNINSSAIVAAASLVARTLYILASDDKNLSSTALDAINVNASLVEELMSCLLDCEPGLSCELVKSYIVPTNQCPNHYVGVILGEPSSNPYLGYVDDVSRFIWNFLADRTSSSMVDASSDCSKECSNKGGVCIKAEVDGKGVCAISTTRYVPAYSTRLNYESGTWRVLPSDSSDPMGMVDPVWTESNWDTIRLRVYTVQDAAFDRLVLLAGITITVMAYLAIVLTRASIAKALKRD</sequence>
<name>A0A8T2Z2A0_POPDE</name>
<comment type="similarity">
    <text evidence="2">Belongs to the nicastrin family.</text>
</comment>
<dbReference type="GO" id="GO:0005886">
    <property type="term" value="C:plasma membrane"/>
    <property type="evidence" value="ECO:0007669"/>
    <property type="project" value="TreeGrafter"/>
</dbReference>
<dbReference type="FunFam" id="3.40.630.10:FF:000075">
    <property type="entry name" value="Nicastrin"/>
    <property type="match status" value="1"/>
</dbReference>
<feature type="signal peptide" evidence="11">
    <location>
        <begin position="1"/>
        <end position="25"/>
    </location>
</feature>
<keyword evidence="4 10" id="KW-0812">Transmembrane</keyword>
<evidence type="ECO:0000256" key="3">
    <source>
        <dbReference type="ARBA" id="ARBA00015303"/>
    </source>
</evidence>
<evidence type="ECO:0000256" key="11">
    <source>
        <dbReference type="SAM" id="SignalP"/>
    </source>
</evidence>
<evidence type="ECO:0000256" key="7">
    <source>
        <dbReference type="ARBA" id="ARBA00022989"/>
    </source>
</evidence>
<evidence type="ECO:0000313" key="13">
    <source>
        <dbReference type="EMBL" id="KAH8511429.1"/>
    </source>
</evidence>
<dbReference type="Gene3D" id="3.40.630.10">
    <property type="entry name" value="Zn peptidases"/>
    <property type="match status" value="1"/>
</dbReference>
<evidence type="ECO:0000256" key="9">
    <source>
        <dbReference type="ARBA" id="ARBA00023180"/>
    </source>
</evidence>
<dbReference type="GO" id="GO:0007219">
    <property type="term" value="P:Notch signaling pathway"/>
    <property type="evidence" value="ECO:0007669"/>
    <property type="project" value="UniProtKB-KW"/>
</dbReference>
<feature type="transmembrane region" description="Helical" evidence="10">
    <location>
        <begin position="638"/>
        <end position="657"/>
    </location>
</feature>
<evidence type="ECO:0000313" key="14">
    <source>
        <dbReference type="Proteomes" id="UP000807159"/>
    </source>
</evidence>
<dbReference type="CDD" id="cd03881">
    <property type="entry name" value="M28_Nicastrin"/>
    <property type="match status" value="1"/>
</dbReference>
<keyword evidence="5 11" id="KW-0732">Signal</keyword>
<comment type="subcellular location">
    <subcellularLocation>
        <location evidence="1">Membrane</location>
        <topology evidence="1">Single-pass type I membrane protein</topology>
    </subcellularLocation>
</comment>
<evidence type="ECO:0000256" key="4">
    <source>
        <dbReference type="ARBA" id="ARBA00022692"/>
    </source>
</evidence>
<evidence type="ECO:0000256" key="1">
    <source>
        <dbReference type="ARBA" id="ARBA00004479"/>
    </source>
</evidence>
<keyword evidence="6" id="KW-0914">Notch signaling pathway</keyword>
<reference evidence="13" key="1">
    <citation type="journal article" date="2021" name="J. Hered.">
        <title>Genome Assembly of Salicaceae Populus deltoides (Eastern Cottonwood) I-69 Based on Nanopore Sequencing and Hi-C Technologies.</title>
        <authorList>
            <person name="Bai S."/>
            <person name="Wu H."/>
            <person name="Zhang J."/>
            <person name="Pan Z."/>
            <person name="Zhao W."/>
            <person name="Li Z."/>
            <person name="Tong C."/>
        </authorList>
    </citation>
    <scope>NUCLEOTIDE SEQUENCE</scope>
    <source>
        <tissue evidence="13">Leaf</tissue>
    </source>
</reference>
<feature type="domain" description="Nicastrin small lobe" evidence="12">
    <location>
        <begin position="47"/>
        <end position="204"/>
    </location>
</feature>